<accession>A0A561TYR5</accession>
<dbReference type="AlphaFoldDB" id="A0A561TYR5"/>
<dbReference type="Proteomes" id="UP000318186">
    <property type="component" value="Unassembled WGS sequence"/>
</dbReference>
<gene>
    <name evidence="2" type="ORF">FHX80_12558</name>
</gene>
<feature type="region of interest" description="Disordered" evidence="1">
    <location>
        <begin position="100"/>
        <end position="137"/>
    </location>
</feature>
<protein>
    <submittedName>
        <fullName evidence="2">Uncharacterized protein</fullName>
    </submittedName>
</protein>
<dbReference type="EMBL" id="VIWW01000002">
    <property type="protein sequence ID" value="TWF92238.1"/>
    <property type="molecule type" value="Genomic_DNA"/>
</dbReference>
<proteinExistence type="predicted"/>
<evidence type="ECO:0000256" key="1">
    <source>
        <dbReference type="SAM" id="MobiDB-lite"/>
    </source>
</evidence>
<reference evidence="2 3" key="1">
    <citation type="submission" date="2019-06" db="EMBL/GenBank/DDBJ databases">
        <title>Sequencing the genomes of 1000 actinobacteria strains.</title>
        <authorList>
            <person name="Klenk H.-P."/>
        </authorList>
    </citation>
    <scope>NUCLEOTIDE SEQUENCE [LARGE SCALE GENOMIC DNA]</scope>
    <source>
        <strain evidence="2 3">DSM 42059</strain>
    </source>
</reference>
<name>A0A561TYR5_9ACTN</name>
<dbReference type="RefSeq" id="WP_244318725.1">
    <property type="nucleotide sequence ID" value="NZ_VIWW01000002.1"/>
</dbReference>
<evidence type="ECO:0000313" key="3">
    <source>
        <dbReference type="Proteomes" id="UP000318186"/>
    </source>
</evidence>
<sequence length="137" mass="15004">MISTYPPAPQHLRAACLHPDGHLIGNVSAATLQVYLDDDLVYRNDGDRYRLPPGTAQKKWRRTVLHHRRGILSDAQRAAVGWPTSASLARLSLVEYRDAAGNPRTINGDDGRTGPSIAPTSPPLAAHRHPHDFAHPV</sequence>
<comment type="caution">
    <text evidence="2">The sequence shown here is derived from an EMBL/GenBank/DDBJ whole genome shotgun (WGS) entry which is preliminary data.</text>
</comment>
<organism evidence="2 3">
    <name type="scientific">Streptomyces brevispora</name>
    <dbReference type="NCBI Taxonomy" id="887462"/>
    <lineage>
        <taxon>Bacteria</taxon>
        <taxon>Bacillati</taxon>
        <taxon>Actinomycetota</taxon>
        <taxon>Actinomycetes</taxon>
        <taxon>Kitasatosporales</taxon>
        <taxon>Streptomycetaceae</taxon>
        <taxon>Streptomyces</taxon>
    </lineage>
</organism>
<evidence type="ECO:0000313" key="2">
    <source>
        <dbReference type="EMBL" id="TWF92238.1"/>
    </source>
</evidence>